<dbReference type="FunFam" id="3.40.50.2000:FF:000013">
    <property type="entry name" value="Bifunctional UDP-N-acetylglucosamine 2-epimerase/N-acetylmannosamine kinase"/>
    <property type="match status" value="1"/>
</dbReference>
<dbReference type="PROSITE" id="PS01125">
    <property type="entry name" value="ROK"/>
    <property type="match status" value="1"/>
</dbReference>
<dbReference type="Proteomes" id="UP000694700">
    <property type="component" value="Unplaced"/>
</dbReference>
<dbReference type="Pfam" id="PF02350">
    <property type="entry name" value="Epimerase_2"/>
    <property type="match status" value="1"/>
</dbReference>
<evidence type="ECO:0000259" key="2">
    <source>
        <dbReference type="Pfam" id="PF02350"/>
    </source>
</evidence>
<dbReference type="GO" id="GO:0006047">
    <property type="term" value="P:UDP-N-acetylglucosamine metabolic process"/>
    <property type="evidence" value="ECO:0007669"/>
    <property type="project" value="InterPro"/>
</dbReference>
<dbReference type="InterPro" id="IPR020004">
    <property type="entry name" value="UDP-GlcNAc_Epase"/>
</dbReference>
<dbReference type="FunFam" id="3.40.50.2000:FF:000015">
    <property type="entry name" value="Bifunctional UDP-N-acetylglucosamine 2-epimerase/N-acetylmannosamine kinase"/>
    <property type="match status" value="1"/>
</dbReference>
<evidence type="ECO:0000256" key="1">
    <source>
        <dbReference type="PIRSR" id="PIRSR620004-3"/>
    </source>
</evidence>
<dbReference type="CDD" id="cd03786">
    <property type="entry name" value="GTB_UDP-GlcNAc_2-Epimerase"/>
    <property type="match status" value="1"/>
</dbReference>
<feature type="binding site" evidence="1">
    <location>
        <position position="515"/>
    </location>
    <ligand>
        <name>Zn(2+)</name>
        <dbReference type="ChEBI" id="CHEBI:29105"/>
        <note>structural</note>
    </ligand>
</feature>
<reference evidence="3" key="1">
    <citation type="submission" date="2025-05" db="UniProtKB">
        <authorList>
            <consortium name="Ensembl"/>
        </authorList>
    </citation>
    <scope>IDENTIFICATION</scope>
</reference>
<dbReference type="AlphaFoldDB" id="A0A8C1Z6E0"/>
<dbReference type="Pfam" id="PF00480">
    <property type="entry name" value="ROK"/>
    <property type="match status" value="1"/>
</dbReference>
<organism evidence="3 4">
    <name type="scientific">Cyprinus carpio</name>
    <name type="common">Common carp</name>
    <dbReference type="NCBI Taxonomy" id="7962"/>
    <lineage>
        <taxon>Eukaryota</taxon>
        <taxon>Metazoa</taxon>
        <taxon>Chordata</taxon>
        <taxon>Craniata</taxon>
        <taxon>Vertebrata</taxon>
        <taxon>Euteleostomi</taxon>
        <taxon>Actinopterygii</taxon>
        <taxon>Neopterygii</taxon>
        <taxon>Teleostei</taxon>
        <taxon>Ostariophysi</taxon>
        <taxon>Cypriniformes</taxon>
        <taxon>Cyprinidae</taxon>
        <taxon>Cyprininae</taxon>
        <taxon>Cyprinus</taxon>
    </lineage>
</organism>
<dbReference type="InterPro" id="IPR003331">
    <property type="entry name" value="UDP_GlcNAc_Epimerase_2_dom"/>
</dbReference>
<dbReference type="Ensembl" id="ENSCCRT00015058619.1">
    <property type="protein sequence ID" value="ENSCCRP00015056736.1"/>
    <property type="gene ID" value="ENSCCRG00015022953.1"/>
</dbReference>
<dbReference type="GO" id="GO:0004553">
    <property type="term" value="F:hydrolase activity, hydrolyzing O-glycosyl compounds"/>
    <property type="evidence" value="ECO:0007669"/>
    <property type="project" value="InterPro"/>
</dbReference>
<accession>A0A8C1Z6E0</accession>
<protein>
    <submittedName>
        <fullName evidence="3">Glucosamine (UDP-N-acetyl)-2-epimerase/N-acetylmannosamine kinase</fullName>
    </submittedName>
</protein>
<name>A0A8C1Z6E0_CYPCA</name>
<feature type="binding site" evidence="1">
    <location>
        <position position="508"/>
    </location>
    <ligand>
        <name>Zn(2+)</name>
        <dbReference type="ChEBI" id="CHEBI:29105"/>
        <note>structural</note>
    </ligand>
</feature>
<evidence type="ECO:0000313" key="3">
    <source>
        <dbReference type="Ensembl" id="ENSCCRP00015056736.1"/>
    </source>
</evidence>
<dbReference type="Ensembl" id="ENSCCRT00020046840.1">
    <property type="protein sequence ID" value="ENSCCRP00020042929.1"/>
    <property type="gene ID" value="ENSCCRG00020019081.1"/>
</dbReference>
<feature type="binding site" evidence="1">
    <location>
        <position position="510"/>
    </location>
    <ligand>
        <name>Zn(2+)</name>
        <dbReference type="ChEBI" id="CHEBI:29105"/>
        <note>structural</note>
    </ligand>
</feature>
<gene>
    <name evidence="3" type="primary">LOC109090651</name>
</gene>
<dbReference type="GO" id="GO:0008761">
    <property type="term" value="F:UDP-N-acetylglucosamine 2-epimerase activity"/>
    <property type="evidence" value="ECO:0007669"/>
    <property type="project" value="TreeGrafter"/>
</dbReference>
<evidence type="ECO:0000313" key="4">
    <source>
        <dbReference type="Proteomes" id="UP000694700"/>
    </source>
</evidence>
<dbReference type="InterPro" id="IPR000600">
    <property type="entry name" value="ROK"/>
</dbReference>
<feature type="binding site" evidence="1">
    <location>
        <position position="498"/>
    </location>
    <ligand>
        <name>Zn(2+)</name>
        <dbReference type="ChEBI" id="CHEBI:29105"/>
        <note>structural</note>
    </ligand>
</feature>
<sequence length="651" mass="71943">MERSEKRLNERLRVCVATCNRADYSKLAPIMFGIKSHPEIFDLEVVVLGSHLIDDYGNTFRMIKQDEFDIHAKLHTIVRGEDEAAMVESVGLALVKLPDVLQRLAPDILLVHGDRFDALALATAAALMNIRILHLEGGEVSGTIDDSIRHAISKLAHYHAVCTRSAERHLISMCEDHSHIILAGCPSYDKLLSAHQRDDYTDIIKSWLGDDVKEQSYIVALQHPVTTDIQNSIKIYELMLDALISFNKRTLILFPNIDAGSKEMVRVMRRKGIEQHPNFRAVKHVPFDQFIQLVSHAGCMIGNSSCGVREAGAFGTPVINLGTRQTGRETGENVLHVRDADTHNKIYHALELQFGKRYPCSKIYGDGNAVQRILKFMQSIDLSEPLQKKFCFPPVKECISQDIDHILETQSALAVDLGGTNLRVAIVCMKGKVVKKYMQLNPKMFEERIELMLTMCKQAMADAVHLNCRILGVGIGGGIIQHNELIHGSTFCAAELGHIVVSLEGPECMCGSHGCIEAYSSGLALQREAKRLHDEDLLLVEGMSVNNKEQVNAIHLLNAARLGNSKAGSILHTAGTALGLGIVNILHMINPSLVVLSGVLAEHYENPVRQVISQRALLSAQGTKVMVSELEDPALLGAASMVLDYTTRRTY</sequence>
<proteinExistence type="predicted"/>
<dbReference type="SUPFAM" id="SSF53067">
    <property type="entry name" value="Actin-like ATPase domain"/>
    <property type="match status" value="2"/>
</dbReference>
<dbReference type="SUPFAM" id="SSF53756">
    <property type="entry name" value="UDP-Glycosyltransferase/glycogen phosphorylase"/>
    <property type="match status" value="1"/>
</dbReference>
<dbReference type="GO" id="GO:0009384">
    <property type="term" value="F:N-acylmannosamine kinase activity"/>
    <property type="evidence" value="ECO:0007669"/>
    <property type="project" value="TreeGrafter"/>
</dbReference>
<dbReference type="Gene3D" id="3.30.420.40">
    <property type="match status" value="1"/>
</dbReference>
<dbReference type="InterPro" id="IPR043129">
    <property type="entry name" value="ATPase_NBD"/>
</dbReference>
<dbReference type="NCBIfam" id="TIGR03568">
    <property type="entry name" value="NeuC_NnaA"/>
    <property type="match status" value="1"/>
</dbReference>
<dbReference type="PANTHER" id="PTHR18964:SF149">
    <property type="entry name" value="BIFUNCTIONAL UDP-N-ACETYLGLUCOSAMINE 2-EPIMERASE_N-ACETYLMANNOSAMINE KINASE"/>
    <property type="match status" value="1"/>
</dbReference>
<dbReference type="PANTHER" id="PTHR18964">
    <property type="entry name" value="ROK (REPRESSOR, ORF, KINASE) FAMILY"/>
    <property type="match status" value="1"/>
</dbReference>
<dbReference type="Proteomes" id="UP000694701">
    <property type="component" value="Unplaced"/>
</dbReference>
<feature type="domain" description="UDP-N-acetylglucosamine 2-epimerase" evidence="2">
    <location>
        <begin position="40"/>
        <end position="377"/>
    </location>
</feature>
<dbReference type="Gene3D" id="3.40.50.2000">
    <property type="entry name" value="Glycogen Phosphorylase B"/>
    <property type="match status" value="2"/>
</dbReference>
<dbReference type="InterPro" id="IPR049874">
    <property type="entry name" value="ROK_cs"/>
</dbReference>